<proteinExistence type="predicted"/>
<dbReference type="RefSeq" id="WP_154554360.1">
    <property type="nucleotide sequence ID" value="NZ_JAQXUZ010000020.1"/>
</dbReference>
<evidence type="ECO:0000313" key="2">
    <source>
        <dbReference type="Proteomes" id="UP000469424"/>
    </source>
</evidence>
<name>A0A6N7XLH4_9FIRM</name>
<protein>
    <submittedName>
        <fullName evidence="1">Uncharacterized protein</fullName>
    </submittedName>
</protein>
<evidence type="ECO:0000313" key="1">
    <source>
        <dbReference type="EMBL" id="MST70796.1"/>
    </source>
</evidence>
<keyword evidence="2" id="KW-1185">Reference proteome</keyword>
<comment type="caution">
    <text evidence="1">The sequence shown here is derived from an EMBL/GenBank/DDBJ whole genome shotgun (WGS) entry which is preliminary data.</text>
</comment>
<dbReference type="Proteomes" id="UP000469424">
    <property type="component" value="Unassembled WGS sequence"/>
</dbReference>
<dbReference type="EMBL" id="VUNA01000009">
    <property type="protein sequence ID" value="MST70796.1"/>
    <property type="molecule type" value="Genomic_DNA"/>
</dbReference>
<accession>A0A6N7XLH4</accession>
<reference evidence="1 2" key="1">
    <citation type="submission" date="2019-08" db="EMBL/GenBank/DDBJ databases">
        <title>In-depth cultivation of the pig gut microbiome towards novel bacterial diversity and tailored functional studies.</title>
        <authorList>
            <person name="Wylensek D."/>
            <person name="Hitch T.C.A."/>
            <person name="Clavel T."/>
        </authorList>
    </citation>
    <scope>NUCLEOTIDE SEQUENCE [LARGE SCALE GENOMIC DNA]</scope>
    <source>
        <strain evidence="1 2">WCA-MUC-591-APC-4B</strain>
    </source>
</reference>
<organism evidence="1 2">
    <name type="scientific">Mogibacterium kristiansenii</name>
    <dbReference type="NCBI Taxonomy" id="2606708"/>
    <lineage>
        <taxon>Bacteria</taxon>
        <taxon>Bacillati</taxon>
        <taxon>Bacillota</taxon>
        <taxon>Clostridia</taxon>
        <taxon>Peptostreptococcales</taxon>
        <taxon>Anaerovoracaceae</taxon>
        <taxon>Mogibacterium</taxon>
    </lineage>
</organism>
<gene>
    <name evidence="1" type="ORF">FYJ65_05510</name>
</gene>
<sequence>MEISVRFTDEEKESLLAQGYTWEPSELGNVYYPAEGVIIDGEITVRYEEHPWLTCFEVDGLLPAKDDEEVGQ</sequence>
<dbReference type="AlphaFoldDB" id="A0A6N7XLH4"/>